<reference evidence="1 2" key="1">
    <citation type="submission" date="2024-01" db="EMBL/GenBank/DDBJ databases">
        <title>Genome assemblies of Stephania.</title>
        <authorList>
            <person name="Yang L."/>
        </authorList>
    </citation>
    <scope>NUCLEOTIDE SEQUENCE [LARGE SCALE GENOMIC DNA]</scope>
    <source>
        <strain evidence="1">JXDWG</strain>
        <tissue evidence="1">Leaf</tissue>
    </source>
</reference>
<evidence type="ECO:0000313" key="1">
    <source>
        <dbReference type="EMBL" id="KAK9132939.1"/>
    </source>
</evidence>
<proteinExistence type="predicted"/>
<dbReference type="Proteomes" id="UP001419268">
    <property type="component" value="Unassembled WGS sequence"/>
</dbReference>
<gene>
    <name evidence="1" type="ORF">Scep_012467</name>
</gene>
<dbReference type="AlphaFoldDB" id="A0AAP0P7J2"/>
<comment type="caution">
    <text evidence="1">The sequence shown here is derived from an EMBL/GenBank/DDBJ whole genome shotgun (WGS) entry which is preliminary data.</text>
</comment>
<sequence length="54" mass="6080">MQTHILRVIQDHTLIQDQLQEVQGQLNHMEQALMDKLGISFAPASPRDVPANDS</sequence>
<protein>
    <submittedName>
        <fullName evidence="1">Uncharacterized protein</fullName>
    </submittedName>
</protein>
<dbReference type="EMBL" id="JBBNAG010000005">
    <property type="protein sequence ID" value="KAK9132939.1"/>
    <property type="molecule type" value="Genomic_DNA"/>
</dbReference>
<organism evidence="1 2">
    <name type="scientific">Stephania cephalantha</name>
    <dbReference type="NCBI Taxonomy" id="152367"/>
    <lineage>
        <taxon>Eukaryota</taxon>
        <taxon>Viridiplantae</taxon>
        <taxon>Streptophyta</taxon>
        <taxon>Embryophyta</taxon>
        <taxon>Tracheophyta</taxon>
        <taxon>Spermatophyta</taxon>
        <taxon>Magnoliopsida</taxon>
        <taxon>Ranunculales</taxon>
        <taxon>Menispermaceae</taxon>
        <taxon>Menispermoideae</taxon>
        <taxon>Cissampelideae</taxon>
        <taxon>Stephania</taxon>
    </lineage>
</organism>
<keyword evidence="2" id="KW-1185">Reference proteome</keyword>
<name>A0AAP0P7J2_9MAGN</name>
<evidence type="ECO:0000313" key="2">
    <source>
        <dbReference type="Proteomes" id="UP001419268"/>
    </source>
</evidence>
<accession>A0AAP0P7J2</accession>